<feature type="domain" description="ABC transporter" evidence="10">
    <location>
        <begin position="41"/>
        <end position="289"/>
    </location>
</feature>
<dbReference type="InterPro" id="IPR013563">
    <property type="entry name" value="Oligopep_ABC_C"/>
</dbReference>
<dbReference type="InterPro" id="IPR050388">
    <property type="entry name" value="ABC_Ni/Peptide_Import"/>
</dbReference>
<dbReference type="CDD" id="cd03257">
    <property type="entry name" value="ABC_NikE_OppD_transporters"/>
    <property type="match status" value="2"/>
</dbReference>
<evidence type="ECO:0000256" key="6">
    <source>
        <dbReference type="ARBA" id="ARBA00022741"/>
    </source>
</evidence>
<accession>A0A1H2PNY5</accession>
<evidence type="ECO:0000256" key="8">
    <source>
        <dbReference type="ARBA" id="ARBA00023136"/>
    </source>
</evidence>
<dbReference type="GO" id="GO:0016887">
    <property type="term" value="F:ATP hydrolysis activity"/>
    <property type="evidence" value="ECO:0007669"/>
    <property type="project" value="InterPro"/>
</dbReference>
<evidence type="ECO:0000313" key="11">
    <source>
        <dbReference type="EMBL" id="SDV47574.1"/>
    </source>
</evidence>
<dbReference type="STRING" id="1770053.SAMN05216551_103118"/>
<keyword evidence="3" id="KW-0813">Transport</keyword>
<dbReference type="GO" id="GO:0005886">
    <property type="term" value="C:plasma membrane"/>
    <property type="evidence" value="ECO:0007669"/>
    <property type="project" value="UniProtKB-SubCell"/>
</dbReference>
<dbReference type="NCBIfam" id="NF007739">
    <property type="entry name" value="PRK10419.1"/>
    <property type="match status" value="2"/>
</dbReference>
<dbReference type="PANTHER" id="PTHR43297:SF2">
    <property type="entry name" value="DIPEPTIDE TRANSPORT ATP-BINDING PROTEIN DPPD"/>
    <property type="match status" value="1"/>
</dbReference>
<proteinExistence type="inferred from homology"/>
<sequence>MMSDTTGTMGTTGTTVAGSAPARGSAREPRSGVASAPLLSLRGLSVRFEGAPAPALAGLDLDVEEGERHALVGESGSGKSVTALAVLRLLDGAQLDGTVAFAGQSLLTLPERAMRGLRGADIAMIFQEPMSALNPLQAVGRQIAESVRLHDAATPAQAAQRALDLLARTGIVDPARRYHSLPHQLSGGERQRVMIAMALACRPRLLIADEPTTALDMTIRNQIVDLLRALQEEGTDGRRLAVLLITHDLHLVRRFADRVSVIERGRIVETGSVPTVFGSPQHPYTRRLLDARPRRGTLPPPQAEAPLLEATGIGVRYRVTAARTAAGWRALLPGSGMRDFDALADVDLLVRPGETVGVVGESGSGKSTLGMALLGLVPLHAGTVRFAGKPLGDYRGADARRLRAQLQVVFQDPYGTLSPRMTVESIVSEGLRLHCPQLDAVARRAKVLSVLQEVGLEADALARYPHAFSGGQRQRIAIARALVLDPSLLILDEPTSALDVSVQKQVLELLLDLQRRRQLAYLFITHDLDVVRAVSHRLLVMRGGRVVEQGETEEIFRAPRSSYTRALLSSVGAAIDVVADNPAY</sequence>
<dbReference type="InterPro" id="IPR027417">
    <property type="entry name" value="P-loop_NTPase"/>
</dbReference>
<dbReference type="PROSITE" id="PS00211">
    <property type="entry name" value="ABC_TRANSPORTER_1"/>
    <property type="match status" value="2"/>
</dbReference>
<dbReference type="GO" id="GO:0015833">
    <property type="term" value="P:peptide transport"/>
    <property type="evidence" value="ECO:0007669"/>
    <property type="project" value="InterPro"/>
</dbReference>
<name>A0A1H2PNY5_9BURK</name>
<organism evidence="11 12">
    <name type="scientific">Chitinasiproducens palmae</name>
    <dbReference type="NCBI Taxonomy" id="1770053"/>
    <lineage>
        <taxon>Bacteria</taxon>
        <taxon>Pseudomonadati</taxon>
        <taxon>Pseudomonadota</taxon>
        <taxon>Betaproteobacteria</taxon>
        <taxon>Burkholderiales</taxon>
        <taxon>Burkholderiaceae</taxon>
        <taxon>Chitinasiproducens</taxon>
    </lineage>
</organism>
<protein>
    <submittedName>
        <fullName evidence="11">Microcin C transport system ATP-binding protein</fullName>
    </submittedName>
</protein>
<dbReference type="EMBL" id="FNLO01000003">
    <property type="protein sequence ID" value="SDV47574.1"/>
    <property type="molecule type" value="Genomic_DNA"/>
</dbReference>
<dbReference type="NCBIfam" id="NF008453">
    <property type="entry name" value="PRK11308.1"/>
    <property type="match status" value="2"/>
</dbReference>
<dbReference type="Pfam" id="PF00005">
    <property type="entry name" value="ABC_tran"/>
    <property type="match status" value="2"/>
</dbReference>
<dbReference type="InterPro" id="IPR017871">
    <property type="entry name" value="ABC_transporter-like_CS"/>
</dbReference>
<evidence type="ECO:0000256" key="1">
    <source>
        <dbReference type="ARBA" id="ARBA00004417"/>
    </source>
</evidence>
<dbReference type="InterPro" id="IPR003439">
    <property type="entry name" value="ABC_transporter-like_ATP-bd"/>
</dbReference>
<evidence type="ECO:0000256" key="4">
    <source>
        <dbReference type="ARBA" id="ARBA00022475"/>
    </source>
</evidence>
<evidence type="ECO:0000256" key="7">
    <source>
        <dbReference type="ARBA" id="ARBA00022840"/>
    </source>
</evidence>
<evidence type="ECO:0000256" key="5">
    <source>
        <dbReference type="ARBA" id="ARBA00022519"/>
    </source>
</evidence>
<dbReference type="SMART" id="SM00382">
    <property type="entry name" value="AAA"/>
    <property type="match status" value="2"/>
</dbReference>
<keyword evidence="8" id="KW-0472">Membrane</keyword>
<dbReference type="Gene3D" id="3.40.50.300">
    <property type="entry name" value="P-loop containing nucleotide triphosphate hydrolases"/>
    <property type="match status" value="2"/>
</dbReference>
<dbReference type="SUPFAM" id="SSF52540">
    <property type="entry name" value="P-loop containing nucleoside triphosphate hydrolases"/>
    <property type="match status" value="2"/>
</dbReference>
<dbReference type="GO" id="GO:0055085">
    <property type="term" value="P:transmembrane transport"/>
    <property type="evidence" value="ECO:0007669"/>
    <property type="project" value="UniProtKB-ARBA"/>
</dbReference>
<keyword evidence="5" id="KW-0997">Cell inner membrane</keyword>
<evidence type="ECO:0000256" key="9">
    <source>
        <dbReference type="SAM" id="MobiDB-lite"/>
    </source>
</evidence>
<evidence type="ECO:0000313" key="12">
    <source>
        <dbReference type="Proteomes" id="UP000243719"/>
    </source>
</evidence>
<feature type="domain" description="ABC transporter" evidence="10">
    <location>
        <begin position="322"/>
        <end position="568"/>
    </location>
</feature>
<dbReference type="PROSITE" id="PS50893">
    <property type="entry name" value="ABC_TRANSPORTER_2"/>
    <property type="match status" value="2"/>
</dbReference>
<keyword evidence="4" id="KW-1003">Cell membrane</keyword>
<evidence type="ECO:0000259" key="10">
    <source>
        <dbReference type="PROSITE" id="PS50893"/>
    </source>
</evidence>
<dbReference type="Pfam" id="PF08352">
    <property type="entry name" value="oligo_HPY"/>
    <property type="match status" value="2"/>
</dbReference>
<reference evidence="12" key="1">
    <citation type="submission" date="2016-09" db="EMBL/GenBank/DDBJ databases">
        <authorList>
            <person name="Varghese N."/>
            <person name="Submissions S."/>
        </authorList>
    </citation>
    <scope>NUCLEOTIDE SEQUENCE [LARGE SCALE GENOMIC DNA]</scope>
    <source>
        <strain evidence="12">JS23</strain>
    </source>
</reference>
<gene>
    <name evidence="11" type="ORF">SAMN05216551_103118</name>
</gene>
<comment type="similarity">
    <text evidence="2">Belongs to the ABC transporter superfamily.</text>
</comment>
<keyword evidence="6" id="KW-0547">Nucleotide-binding</keyword>
<dbReference type="Proteomes" id="UP000243719">
    <property type="component" value="Unassembled WGS sequence"/>
</dbReference>
<dbReference type="AlphaFoldDB" id="A0A1H2PNY5"/>
<dbReference type="FunFam" id="3.40.50.300:FF:000016">
    <property type="entry name" value="Oligopeptide ABC transporter ATP-binding component"/>
    <property type="match status" value="1"/>
</dbReference>
<dbReference type="InterPro" id="IPR003593">
    <property type="entry name" value="AAA+_ATPase"/>
</dbReference>
<dbReference type="GO" id="GO:0005524">
    <property type="term" value="F:ATP binding"/>
    <property type="evidence" value="ECO:0007669"/>
    <property type="project" value="UniProtKB-KW"/>
</dbReference>
<feature type="compositionally biased region" description="Low complexity" evidence="9">
    <location>
        <begin position="1"/>
        <end position="15"/>
    </location>
</feature>
<evidence type="ECO:0000256" key="2">
    <source>
        <dbReference type="ARBA" id="ARBA00005417"/>
    </source>
</evidence>
<feature type="region of interest" description="Disordered" evidence="9">
    <location>
        <begin position="1"/>
        <end position="32"/>
    </location>
</feature>
<dbReference type="PANTHER" id="PTHR43297">
    <property type="entry name" value="OLIGOPEPTIDE TRANSPORT ATP-BINDING PROTEIN APPD"/>
    <property type="match status" value="1"/>
</dbReference>
<comment type="subcellular location">
    <subcellularLocation>
        <location evidence="1">Cell inner membrane</location>
        <topology evidence="1">Peripheral membrane protein</topology>
    </subcellularLocation>
</comment>
<keyword evidence="12" id="KW-1185">Reference proteome</keyword>
<keyword evidence="7 11" id="KW-0067">ATP-binding</keyword>
<evidence type="ECO:0000256" key="3">
    <source>
        <dbReference type="ARBA" id="ARBA00022448"/>
    </source>
</evidence>